<dbReference type="RefSeq" id="WP_188626526.1">
    <property type="nucleotide sequence ID" value="NZ_BMIL01000005.1"/>
</dbReference>
<feature type="transmembrane region" description="Helical" evidence="1">
    <location>
        <begin position="88"/>
        <end position="104"/>
    </location>
</feature>
<evidence type="ECO:0000313" key="2">
    <source>
        <dbReference type="EMBL" id="GGC64601.1"/>
    </source>
</evidence>
<keyword evidence="1" id="KW-1133">Transmembrane helix</keyword>
<evidence type="ECO:0000256" key="1">
    <source>
        <dbReference type="SAM" id="Phobius"/>
    </source>
</evidence>
<proteinExistence type="predicted"/>
<feature type="transmembrane region" description="Helical" evidence="1">
    <location>
        <begin position="59"/>
        <end position="81"/>
    </location>
</feature>
<gene>
    <name evidence="2" type="ORF">GCM10011387_17750</name>
</gene>
<reference evidence="2" key="2">
    <citation type="submission" date="2020-09" db="EMBL/GenBank/DDBJ databases">
        <authorList>
            <person name="Sun Q."/>
            <person name="Zhou Y."/>
        </authorList>
    </citation>
    <scope>NUCLEOTIDE SEQUENCE</scope>
    <source>
        <strain evidence="2">CGMCC 1.15343</strain>
    </source>
</reference>
<keyword evidence="3" id="KW-1185">Reference proteome</keyword>
<dbReference type="EMBL" id="BMIL01000005">
    <property type="protein sequence ID" value="GGC64601.1"/>
    <property type="molecule type" value="Genomic_DNA"/>
</dbReference>
<sequence>MKTLGIKFLGYFSRFPGLRLRLLPLEALLLFGSLLSLWVLGSRWMQNNMPLSGSIDPNIWLLILLSIICFVALTAFCGLLLQRIWQRLGLPAVTILVSQFNTLAPWQQLGFFYCSFALLLLSAIGCLIAIC</sequence>
<feature type="transmembrane region" description="Helical" evidence="1">
    <location>
        <begin position="20"/>
        <end position="39"/>
    </location>
</feature>
<keyword evidence="1" id="KW-0472">Membrane</keyword>
<name>A0A916XCW2_9SPHI</name>
<protein>
    <submittedName>
        <fullName evidence="2">Uncharacterized protein</fullName>
    </submittedName>
</protein>
<reference evidence="2" key="1">
    <citation type="journal article" date="2014" name="Int. J. Syst. Evol. Microbiol.">
        <title>Complete genome sequence of Corynebacterium casei LMG S-19264T (=DSM 44701T), isolated from a smear-ripened cheese.</title>
        <authorList>
            <consortium name="US DOE Joint Genome Institute (JGI-PGF)"/>
            <person name="Walter F."/>
            <person name="Albersmeier A."/>
            <person name="Kalinowski J."/>
            <person name="Ruckert C."/>
        </authorList>
    </citation>
    <scope>NUCLEOTIDE SEQUENCE</scope>
    <source>
        <strain evidence="2">CGMCC 1.15343</strain>
    </source>
</reference>
<keyword evidence="1" id="KW-0812">Transmembrane</keyword>
<comment type="caution">
    <text evidence="2">The sequence shown here is derived from an EMBL/GenBank/DDBJ whole genome shotgun (WGS) entry which is preliminary data.</text>
</comment>
<accession>A0A916XCW2</accession>
<feature type="transmembrane region" description="Helical" evidence="1">
    <location>
        <begin position="110"/>
        <end position="130"/>
    </location>
</feature>
<evidence type="ECO:0000313" key="3">
    <source>
        <dbReference type="Proteomes" id="UP000651668"/>
    </source>
</evidence>
<dbReference type="Proteomes" id="UP000651668">
    <property type="component" value="Unassembled WGS sequence"/>
</dbReference>
<organism evidence="2 3">
    <name type="scientific">Pedobacter quisquiliarum</name>
    <dbReference type="NCBI Taxonomy" id="1834438"/>
    <lineage>
        <taxon>Bacteria</taxon>
        <taxon>Pseudomonadati</taxon>
        <taxon>Bacteroidota</taxon>
        <taxon>Sphingobacteriia</taxon>
        <taxon>Sphingobacteriales</taxon>
        <taxon>Sphingobacteriaceae</taxon>
        <taxon>Pedobacter</taxon>
    </lineage>
</organism>
<dbReference type="AlphaFoldDB" id="A0A916XCW2"/>